<evidence type="ECO:0000256" key="1">
    <source>
        <dbReference type="SAM" id="MobiDB-lite"/>
    </source>
</evidence>
<sequence length="152" mass="16584">MTANSVRPPAAAGRSASQARITFPDVHQDHSLRGSLRVNDSQPTRSSHPRMLSAGGSLAGSLPNRPRRSACCRSQTCSRSSLARAPGRPAQRLQDPVRGGLPLGGVARDPQDEQWRLRRQVLSVRRSHRGQELAYEDFGSGIVREPVESTVR</sequence>
<feature type="compositionally biased region" description="Polar residues" evidence="1">
    <location>
        <begin position="72"/>
        <end position="81"/>
    </location>
</feature>
<protein>
    <submittedName>
        <fullName evidence="2">Uncharacterized protein</fullName>
    </submittedName>
</protein>
<keyword evidence="3" id="KW-1185">Reference proteome</keyword>
<feature type="region of interest" description="Disordered" evidence="1">
    <location>
        <begin position="1"/>
        <end position="108"/>
    </location>
</feature>
<evidence type="ECO:0000313" key="3">
    <source>
        <dbReference type="Proteomes" id="UP000000377"/>
    </source>
</evidence>
<dbReference type="HOGENOM" id="CLU_1721264_0_0_11"/>
<dbReference type="KEGG" id="sbh:SBI_09179"/>
<dbReference type="AlphaFoldDB" id="D7C3T1"/>
<reference evidence="2 3" key="1">
    <citation type="journal article" date="2010" name="J. Bacteriol.">
        <title>Genome sequence of the milbemycin-producing bacterium Streptomyces bingchenggensis.</title>
        <authorList>
            <person name="Wang X.J."/>
            <person name="Yan Y.J."/>
            <person name="Zhang B."/>
            <person name="An J."/>
            <person name="Wang J.J."/>
            <person name="Tian J."/>
            <person name="Jiang L."/>
            <person name="Chen Y.H."/>
            <person name="Huang S.X."/>
            <person name="Yin M."/>
            <person name="Zhang J."/>
            <person name="Gao A.L."/>
            <person name="Liu C.X."/>
            <person name="Zhu Z.X."/>
            <person name="Xiang W.S."/>
        </authorList>
    </citation>
    <scope>NUCLEOTIDE SEQUENCE [LARGE SCALE GENOMIC DNA]</scope>
    <source>
        <strain evidence="2 3">BCW-1</strain>
    </source>
</reference>
<organism evidence="2 3">
    <name type="scientific">Streptomyces bingchenggensis (strain BCW-1)</name>
    <dbReference type="NCBI Taxonomy" id="749414"/>
    <lineage>
        <taxon>Bacteria</taxon>
        <taxon>Bacillati</taxon>
        <taxon>Actinomycetota</taxon>
        <taxon>Actinomycetes</taxon>
        <taxon>Kitasatosporales</taxon>
        <taxon>Streptomycetaceae</taxon>
        <taxon>Streptomyces</taxon>
    </lineage>
</organism>
<name>D7C3T1_STRBB</name>
<dbReference type="Proteomes" id="UP000000377">
    <property type="component" value="Chromosome"/>
</dbReference>
<proteinExistence type="predicted"/>
<gene>
    <name evidence="2" type="ordered locus">SBI_09179</name>
</gene>
<evidence type="ECO:0000313" key="2">
    <source>
        <dbReference type="EMBL" id="ADI12297.1"/>
    </source>
</evidence>
<accession>D7C3T1</accession>
<dbReference type="EMBL" id="CP002047">
    <property type="protein sequence ID" value="ADI12297.1"/>
    <property type="molecule type" value="Genomic_DNA"/>
</dbReference>